<dbReference type="Pfam" id="PF22633">
    <property type="entry name" value="F5_F8_type_C_2"/>
    <property type="match status" value="1"/>
</dbReference>
<evidence type="ECO:0000256" key="3">
    <source>
        <dbReference type="ARBA" id="ARBA00011233"/>
    </source>
</evidence>
<dbReference type="Gene3D" id="3.50.4.10">
    <property type="entry name" value="Hepatocyte Growth Factor"/>
    <property type="match status" value="1"/>
</dbReference>
<dbReference type="Pfam" id="PF00024">
    <property type="entry name" value="PAN_1"/>
    <property type="match status" value="1"/>
</dbReference>
<keyword evidence="5" id="KW-0430">Lectin</keyword>
<evidence type="ECO:0000256" key="7">
    <source>
        <dbReference type="ARBA" id="ARBA00023157"/>
    </source>
</evidence>
<dbReference type="PROSITE" id="PS50948">
    <property type="entry name" value="PAN"/>
    <property type="match status" value="1"/>
</dbReference>
<dbReference type="Proteomes" id="UP000507470">
    <property type="component" value="Unassembled WGS sequence"/>
</dbReference>
<comment type="similarity">
    <text evidence="2">Belongs to the fucolectin family.</text>
</comment>
<evidence type="ECO:0000259" key="8">
    <source>
        <dbReference type="PROSITE" id="PS50948"/>
    </source>
</evidence>
<gene>
    <name evidence="9" type="ORF">MCOR_48599</name>
</gene>
<dbReference type="GO" id="GO:0042806">
    <property type="term" value="F:fucose binding"/>
    <property type="evidence" value="ECO:0007669"/>
    <property type="project" value="UniProtKB-ARBA"/>
</dbReference>
<comment type="subunit">
    <text evidence="3">Homotrimer.</text>
</comment>
<keyword evidence="6" id="KW-0106">Calcium</keyword>
<evidence type="ECO:0000256" key="1">
    <source>
        <dbReference type="ARBA" id="ARBA00002219"/>
    </source>
</evidence>
<dbReference type="GO" id="GO:0046872">
    <property type="term" value="F:metal ion binding"/>
    <property type="evidence" value="ECO:0007669"/>
    <property type="project" value="UniProtKB-KW"/>
</dbReference>
<dbReference type="PANTHER" id="PTHR45713:SF15">
    <property type="entry name" value="F5_8 TYPE C DOMAIN-CONTAINING PROTEIN"/>
    <property type="match status" value="1"/>
</dbReference>
<dbReference type="PANTHER" id="PTHR45713">
    <property type="entry name" value="FTP DOMAIN-CONTAINING PROTEIN"/>
    <property type="match status" value="1"/>
</dbReference>
<organism evidence="9 10">
    <name type="scientific">Mytilus coruscus</name>
    <name type="common">Sea mussel</name>
    <dbReference type="NCBI Taxonomy" id="42192"/>
    <lineage>
        <taxon>Eukaryota</taxon>
        <taxon>Metazoa</taxon>
        <taxon>Spiralia</taxon>
        <taxon>Lophotrochozoa</taxon>
        <taxon>Mollusca</taxon>
        <taxon>Bivalvia</taxon>
        <taxon>Autobranchia</taxon>
        <taxon>Pteriomorphia</taxon>
        <taxon>Mytilida</taxon>
        <taxon>Mytiloidea</taxon>
        <taxon>Mytilidae</taxon>
        <taxon>Mytilinae</taxon>
        <taxon>Mytilus</taxon>
    </lineage>
</organism>
<keyword evidence="7" id="KW-1015">Disulfide bond</keyword>
<evidence type="ECO:0000256" key="5">
    <source>
        <dbReference type="ARBA" id="ARBA00022734"/>
    </source>
</evidence>
<reference evidence="9 10" key="1">
    <citation type="submission" date="2020-06" db="EMBL/GenBank/DDBJ databases">
        <authorList>
            <person name="Li R."/>
            <person name="Bekaert M."/>
        </authorList>
    </citation>
    <scope>NUCLEOTIDE SEQUENCE [LARGE SCALE GENOMIC DNA]</scope>
    <source>
        <strain evidence="10">wild</strain>
    </source>
</reference>
<dbReference type="EMBL" id="CACVKT020008523">
    <property type="protein sequence ID" value="CAC5415950.1"/>
    <property type="molecule type" value="Genomic_DNA"/>
</dbReference>
<evidence type="ECO:0000256" key="2">
    <source>
        <dbReference type="ARBA" id="ARBA00010147"/>
    </source>
</evidence>
<dbReference type="SUPFAM" id="SSF49785">
    <property type="entry name" value="Galactose-binding domain-like"/>
    <property type="match status" value="1"/>
</dbReference>
<keyword evidence="4" id="KW-0479">Metal-binding</keyword>
<name>A0A6J8E659_MYTCO</name>
<dbReference type="InterPro" id="IPR003609">
    <property type="entry name" value="Pan_app"/>
</dbReference>
<dbReference type="InterPro" id="IPR006585">
    <property type="entry name" value="FTP1"/>
</dbReference>
<proteinExistence type="inferred from homology"/>
<protein>
    <recommendedName>
        <fullName evidence="8">Apple domain-containing protein</fullName>
    </recommendedName>
</protein>
<dbReference type="GO" id="GO:0010185">
    <property type="term" value="P:regulation of cellular defense response"/>
    <property type="evidence" value="ECO:0007669"/>
    <property type="project" value="UniProtKB-ARBA"/>
</dbReference>
<dbReference type="OrthoDB" id="6148881at2759"/>
<evidence type="ECO:0000256" key="6">
    <source>
        <dbReference type="ARBA" id="ARBA00022837"/>
    </source>
</evidence>
<evidence type="ECO:0000256" key="4">
    <source>
        <dbReference type="ARBA" id="ARBA00022723"/>
    </source>
</evidence>
<dbReference type="AlphaFoldDB" id="A0A6J8E659"/>
<keyword evidence="10" id="KW-1185">Reference proteome</keyword>
<dbReference type="InterPro" id="IPR051941">
    <property type="entry name" value="BG_Antigen-Binding_Lectin"/>
</dbReference>
<accession>A0A6J8E659</accession>
<dbReference type="SMART" id="SM00607">
    <property type="entry name" value="FTP"/>
    <property type="match status" value="1"/>
</dbReference>
<feature type="domain" description="Apple" evidence="8">
    <location>
        <begin position="188"/>
        <end position="254"/>
    </location>
</feature>
<dbReference type="GO" id="GO:0001868">
    <property type="term" value="P:regulation of complement activation, lectin pathway"/>
    <property type="evidence" value="ECO:0007669"/>
    <property type="project" value="UniProtKB-ARBA"/>
</dbReference>
<comment type="function">
    <text evidence="1">Acts as a defensive agent. Recognizes blood group fucosylated oligosaccharides including A, B, H and Lewis B-type antigens. Does not recognize Lewis A antigen and has low affinity for monovalent haptens.</text>
</comment>
<sequence>MELLYLFFVLNKLIHLETLRDNVALDKETRQSSLSASGYSHLANDGNKDQMLLKNGRFVCTQSQSDQPYYWWAVDLGKEYDVENINIFNRLDCCSHRLTDFYIYVYNPVIATWTTFDQGPGELCFFHKGQAPSVLSVACNNAHGRYVKIYKEFKLFSGYPWLSDNQDNLNLCEVEIFVDHDSRQGTYCKQSGKEPSLSFGINVEAASTTKCALSCRQKDNCLGFKWEASGTCYLFQTSKQVTDVISNIDYYERC</sequence>
<evidence type="ECO:0000313" key="10">
    <source>
        <dbReference type="Proteomes" id="UP000507470"/>
    </source>
</evidence>
<dbReference type="InterPro" id="IPR008979">
    <property type="entry name" value="Galactose-bd-like_sf"/>
</dbReference>
<dbReference type="Gene3D" id="2.60.120.260">
    <property type="entry name" value="Galactose-binding domain-like"/>
    <property type="match status" value="1"/>
</dbReference>
<evidence type="ECO:0000313" key="9">
    <source>
        <dbReference type="EMBL" id="CAC5415950.1"/>
    </source>
</evidence>